<dbReference type="PIRSF" id="PIRSF002401">
    <property type="entry name" value="GTP_bd_Obg/CgtA"/>
    <property type="match status" value="1"/>
</dbReference>
<dbReference type="Pfam" id="PF01926">
    <property type="entry name" value="MMR_HSR1"/>
    <property type="match status" value="1"/>
</dbReference>
<dbReference type="AlphaFoldDB" id="A0A232FFX2"/>
<dbReference type="Gene3D" id="2.70.210.12">
    <property type="entry name" value="GTP1/OBG domain"/>
    <property type="match status" value="1"/>
</dbReference>
<dbReference type="SUPFAM" id="SSF52540">
    <property type="entry name" value="P-loop containing nucleoside triphosphate hydrolases"/>
    <property type="match status" value="1"/>
</dbReference>
<comment type="similarity">
    <text evidence="2">Belongs to the TRAFAC class OBG-HflX-like GTPase superfamily. OBG GTPase family.</text>
</comment>
<dbReference type="GO" id="GO:0005525">
    <property type="term" value="F:GTP binding"/>
    <property type="evidence" value="ECO:0007669"/>
    <property type="project" value="UniProtKB-KW"/>
</dbReference>
<evidence type="ECO:0000256" key="6">
    <source>
        <dbReference type="ARBA" id="ARBA00023242"/>
    </source>
</evidence>
<evidence type="ECO:0000256" key="5">
    <source>
        <dbReference type="ARBA" id="ARBA00023134"/>
    </source>
</evidence>
<dbReference type="GO" id="GO:0005739">
    <property type="term" value="C:mitochondrion"/>
    <property type="evidence" value="ECO:0007669"/>
    <property type="project" value="TreeGrafter"/>
</dbReference>
<dbReference type="PROSITE" id="PS51883">
    <property type="entry name" value="OBG"/>
    <property type="match status" value="1"/>
</dbReference>
<dbReference type="GO" id="GO:0003924">
    <property type="term" value="F:GTPase activity"/>
    <property type="evidence" value="ECO:0007669"/>
    <property type="project" value="InterPro"/>
</dbReference>
<dbReference type="GO" id="GO:0000287">
    <property type="term" value="F:magnesium ion binding"/>
    <property type="evidence" value="ECO:0007669"/>
    <property type="project" value="InterPro"/>
</dbReference>
<feature type="domain" description="Obg" evidence="8">
    <location>
        <begin position="24"/>
        <end position="159"/>
    </location>
</feature>
<dbReference type="CDD" id="cd01898">
    <property type="entry name" value="Obg"/>
    <property type="match status" value="1"/>
</dbReference>
<dbReference type="InterPro" id="IPR014100">
    <property type="entry name" value="GTP-bd_Obg/CgtA"/>
</dbReference>
<comment type="subcellular location">
    <subcellularLocation>
        <location evidence="1">Nucleus</location>
        <location evidence="1">Nucleolus</location>
    </subcellularLocation>
</comment>
<dbReference type="Proteomes" id="UP000215335">
    <property type="component" value="Unassembled WGS sequence"/>
</dbReference>
<name>A0A232FFX2_9HYME</name>
<dbReference type="Gene3D" id="3.40.50.300">
    <property type="entry name" value="P-loop containing nucleotide triphosphate hydrolases"/>
    <property type="match status" value="1"/>
</dbReference>
<dbReference type="InterPro" id="IPR006073">
    <property type="entry name" value="GTP-bd"/>
</dbReference>
<keyword evidence="5" id="KW-0342">GTP-binding</keyword>
<organism evidence="9 10">
    <name type="scientific">Trichomalopsis sarcophagae</name>
    <dbReference type="NCBI Taxonomy" id="543379"/>
    <lineage>
        <taxon>Eukaryota</taxon>
        <taxon>Metazoa</taxon>
        <taxon>Ecdysozoa</taxon>
        <taxon>Arthropoda</taxon>
        <taxon>Hexapoda</taxon>
        <taxon>Insecta</taxon>
        <taxon>Pterygota</taxon>
        <taxon>Neoptera</taxon>
        <taxon>Endopterygota</taxon>
        <taxon>Hymenoptera</taxon>
        <taxon>Apocrita</taxon>
        <taxon>Proctotrupomorpha</taxon>
        <taxon>Chalcidoidea</taxon>
        <taxon>Pteromalidae</taxon>
        <taxon>Pteromalinae</taxon>
        <taxon>Trichomalopsis</taxon>
    </lineage>
</organism>
<dbReference type="Pfam" id="PF01018">
    <property type="entry name" value="GTP1_OBG"/>
    <property type="match status" value="1"/>
</dbReference>
<keyword evidence="3" id="KW-0690">Ribosome biogenesis</keyword>
<keyword evidence="6" id="KW-0539">Nucleus</keyword>
<dbReference type="InterPro" id="IPR031167">
    <property type="entry name" value="G_OBG"/>
</dbReference>
<protein>
    <recommendedName>
        <fullName evidence="11">OBG-type G domain-containing protein</fullName>
    </recommendedName>
</protein>
<dbReference type="STRING" id="543379.A0A232FFX2"/>
<evidence type="ECO:0000259" key="8">
    <source>
        <dbReference type="PROSITE" id="PS51883"/>
    </source>
</evidence>
<dbReference type="InterPro" id="IPR045086">
    <property type="entry name" value="OBG_GTPase"/>
</dbReference>
<dbReference type="InterPro" id="IPR006169">
    <property type="entry name" value="GTP1_OBG_dom"/>
</dbReference>
<keyword evidence="4" id="KW-0547">Nucleotide-binding</keyword>
<gene>
    <name evidence="9" type="ORF">TSAR_009069</name>
</gene>
<evidence type="ECO:0000256" key="4">
    <source>
        <dbReference type="ARBA" id="ARBA00022741"/>
    </source>
</evidence>
<comment type="caution">
    <text evidence="9">The sequence shown here is derived from an EMBL/GenBank/DDBJ whole genome shotgun (WGS) entry which is preliminary data.</text>
</comment>
<reference evidence="9 10" key="1">
    <citation type="journal article" date="2017" name="Curr. Biol.">
        <title>The Evolution of Venom by Co-option of Single-Copy Genes.</title>
        <authorList>
            <person name="Martinson E.O."/>
            <person name="Mrinalini"/>
            <person name="Kelkar Y.D."/>
            <person name="Chang C.H."/>
            <person name="Werren J.H."/>
        </authorList>
    </citation>
    <scope>NUCLEOTIDE SEQUENCE [LARGE SCALE GENOMIC DNA]</scope>
    <source>
        <strain evidence="9 10">Alberta</strain>
        <tissue evidence="9">Whole body</tissue>
    </source>
</reference>
<dbReference type="InterPro" id="IPR036726">
    <property type="entry name" value="GTP1_OBG_dom_sf"/>
</dbReference>
<evidence type="ECO:0000256" key="3">
    <source>
        <dbReference type="ARBA" id="ARBA00022517"/>
    </source>
</evidence>
<feature type="domain" description="OBG-type G" evidence="7">
    <location>
        <begin position="160"/>
        <end position="357"/>
    </location>
</feature>
<dbReference type="SUPFAM" id="SSF82051">
    <property type="entry name" value="Obg GTP-binding protein N-terminal domain"/>
    <property type="match status" value="1"/>
</dbReference>
<dbReference type="InterPro" id="IPR027417">
    <property type="entry name" value="P-loop_NTPase"/>
</dbReference>
<dbReference type="PRINTS" id="PR00326">
    <property type="entry name" value="GTP1OBG"/>
</dbReference>
<dbReference type="GO" id="GO:0005730">
    <property type="term" value="C:nucleolus"/>
    <property type="evidence" value="ECO:0007669"/>
    <property type="project" value="UniProtKB-SubCell"/>
</dbReference>
<evidence type="ECO:0000256" key="2">
    <source>
        <dbReference type="ARBA" id="ARBA00007699"/>
    </source>
</evidence>
<dbReference type="OrthoDB" id="347018at2759"/>
<keyword evidence="10" id="KW-1185">Reference proteome</keyword>
<dbReference type="GO" id="GO:0042254">
    <property type="term" value="P:ribosome biogenesis"/>
    <property type="evidence" value="ECO:0007669"/>
    <property type="project" value="UniProtKB-UniRule"/>
</dbReference>
<evidence type="ECO:0000259" key="7">
    <source>
        <dbReference type="PROSITE" id="PS51710"/>
    </source>
</evidence>
<evidence type="ECO:0000313" key="9">
    <source>
        <dbReference type="EMBL" id="OXU29585.1"/>
    </source>
</evidence>
<evidence type="ECO:0008006" key="11">
    <source>
        <dbReference type="Google" id="ProtNLM"/>
    </source>
</evidence>
<accession>A0A232FFX2</accession>
<dbReference type="PANTHER" id="PTHR11702:SF43">
    <property type="entry name" value="GTP-BINDING PROTEIN 10"/>
    <property type="match status" value="1"/>
</dbReference>
<dbReference type="EMBL" id="NNAY01000271">
    <property type="protein sequence ID" value="OXU29585.1"/>
    <property type="molecule type" value="Genomic_DNA"/>
</dbReference>
<dbReference type="PANTHER" id="PTHR11702">
    <property type="entry name" value="DEVELOPMENTALLY REGULATED GTP-BINDING PROTEIN-RELATED"/>
    <property type="match status" value="1"/>
</dbReference>
<evidence type="ECO:0000313" key="10">
    <source>
        <dbReference type="Proteomes" id="UP000215335"/>
    </source>
</evidence>
<evidence type="ECO:0000256" key="1">
    <source>
        <dbReference type="ARBA" id="ARBA00004604"/>
    </source>
</evidence>
<proteinExistence type="inferred from homology"/>
<dbReference type="PROSITE" id="PS51710">
    <property type="entry name" value="G_OBG"/>
    <property type="match status" value="1"/>
</dbReference>
<sequence>MVYLTHILGYAKKVTKIHRKFLRSGFTDRLRFHIKAGTGGSGLAQYGGIGGRGGDVYVRAKEGFSLKDLSKHVSKKTLSAGTGFDSSKTGILGQAGEDLIINVPPGVTVYHENGSLIGEVNEAEKKLVVALGGVGGCKETQYSGQRGESHHITLDLKLISDVALVGFPNAGKSTLIRTVSNAKPKIAEYPFTTVKPHLGTIYYPDLREITITDLPGLIEGAHRNVGMGHAFLKHLERSKMLLFVIDIQGFRLSASHTKRNCLETVLLLNKEIELYNPELLNKPAMLVLNKMDTPNAKKLYDEFKPKLENLKEVSDDYPDQVCPDKVLEFEDILTLSLINKDKDEMNRLKTVIRENLDKIHEAENLKLEEEIPEEKLVKKLKSQLKITAPTLV</sequence>